<sequence>MGQYFPVHAYEFGDFDTSRQGAQLRPLVPAALASAAQRPWSGRSERTVTDRVQPETSKIASVE</sequence>
<dbReference type="Proteomes" id="UP001500305">
    <property type="component" value="Unassembled WGS sequence"/>
</dbReference>
<evidence type="ECO:0000313" key="3">
    <source>
        <dbReference type="Proteomes" id="UP001500305"/>
    </source>
</evidence>
<comment type="caution">
    <text evidence="2">The sequence shown here is derived from an EMBL/GenBank/DDBJ whole genome shotgun (WGS) entry which is preliminary data.</text>
</comment>
<feature type="region of interest" description="Disordered" evidence="1">
    <location>
        <begin position="35"/>
        <end position="63"/>
    </location>
</feature>
<proteinExistence type="predicted"/>
<name>A0ABN3ERM6_9ACTN</name>
<dbReference type="EMBL" id="BAAATR010000037">
    <property type="protein sequence ID" value="GAA2268647.1"/>
    <property type="molecule type" value="Genomic_DNA"/>
</dbReference>
<accession>A0ABN3ERM6</accession>
<evidence type="ECO:0000256" key="1">
    <source>
        <dbReference type="SAM" id="MobiDB-lite"/>
    </source>
</evidence>
<keyword evidence="3" id="KW-1185">Reference proteome</keyword>
<feature type="compositionally biased region" description="Basic and acidic residues" evidence="1">
    <location>
        <begin position="43"/>
        <end position="53"/>
    </location>
</feature>
<feature type="compositionally biased region" description="Polar residues" evidence="1">
    <location>
        <begin position="54"/>
        <end position="63"/>
    </location>
</feature>
<reference evidence="2 3" key="1">
    <citation type="journal article" date="2019" name="Int. J. Syst. Evol. Microbiol.">
        <title>The Global Catalogue of Microorganisms (GCM) 10K type strain sequencing project: providing services to taxonomists for standard genome sequencing and annotation.</title>
        <authorList>
            <consortium name="The Broad Institute Genomics Platform"/>
            <consortium name="The Broad Institute Genome Sequencing Center for Infectious Disease"/>
            <person name="Wu L."/>
            <person name="Ma J."/>
        </authorList>
    </citation>
    <scope>NUCLEOTIDE SEQUENCE [LARGE SCALE GENOMIC DNA]</scope>
    <source>
        <strain evidence="2 3">JCM 7356</strain>
    </source>
</reference>
<protein>
    <submittedName>
        <fullName evidence="2">Uncharacterized protein</fullName>
    </submittedName>
</protein>
<gene>
    <name evidence="2" type="ORF">GCM10010430_62470</name>
</gene>
<organism evidence="2 3">
    <name type="scientific">Kitasatospora cystarginea</name>
    <dbReference type="NCBI Taxonomy" id="58350"/>
    <lineage>
        <taxon>Bacteria</taxon>
        <taxon>Bacillati</taxon>
        <taxon>Actinomycetota</taxon>
        <taxon>Actinomycetes</taxon>
        <taxon>Kitasatosporales</taxon>
        <taxon>Streptomycetaceae</taxon>
        <taxon>Kitasatospora</taxon>
    </lineage>
</organism>
<evidence type="ECO:0000313" key="2">
    <source>
        <dbReference type="EMBL" id="GAA2268647.1"/>
    </source>
</evidence>